<reference evidence="2 3" key="1">
    <citation type="submission" date="2019-10" db="EMBL/GenBank/DDBJ databases">
        <authorList>
            <person name="Wolf R A."/>
        </authorList>
    </citation>
    <scope>NUCLEOTIDE SEQUENCE [LARGE SCALE GENOMIC DNA]</scope>
    <source>
        <strain evidence="2">Collinsella_intestinalis_DSM_13632</strain>
    </source>
</reference>
<dbReference type="AlphaFoldDB" id="A0A5K1ISV9"/>
<dbReference type="Pfam" id="PF01520">
    <property type="entry name" value="Amidase_3"/>
    <property type="match status" value="1"/>
</dbReference>
<dbReference type="InterPro" id="IPR002508">
    <property type="entry name" value="MurNAc-LAA_cat"/>
</dbReference>
<evidence type="ECO:0000313" key="2">
    <source>
        <dbReference type="EMBL" id="VWL91737.1"/>
    </source>
</evidence>
<dbReference type="GO" id="GO:0008745">
    <property type="term" value="F:N-acetylmuramoyl-L-alanine amidase activity"/>
    <property type="evidence" value="ECO:0007669"/>
    <property type="project" value="InterPro"/>
</dbReference>
<feature type="domain" description="MurNAc-LAA" evidence="1">
    <location>
        <begin position="7"/>
        <end position="166"/>
    </location>
</feature>
<gene>
    <name evidence="2" type="ORF">JKKLCJKK_00403</name>
</gene>
<dbReference type="SUPFAM" id="SSF53187">
    <property type="entry name" value="Zn-dependent exopeptidases"/>
    <property type="match status" value="1"/>
</dbReference>
<dbReference type="GeneID" id="77466342"/>
<dbReference type="EMBL" id="CABWIC010000007">
    <property type="protein sequence ID" value="VWL91737.1"/>
    <property type="molecule type" value="Genomic_DNA"/>
</dbReference>
<organism evidence="2 3">
    <name type="scientific">Collinsella intestinalis</name>
    <dbReference type="NCBI Taxonomy" id="147207"/>
    <lineage>
        <taxon>Bacteria</taxon>
        <taxon>Bacillati</taxon>
        <taxon>Actinomycetota</taxon>
        <taxon>Coriobacteriia</taxon>
        <taxon>Coriobacteriales</taxon>
        <taxon>Coriobacteriaceae</taxon>
        <taxon>Collinsella</taxon>
    </lineage>
</organism>
<evidence type="ECO:0000313" key="3">
    <source>
        <dbReference type="Proteomes" id="UP000405524"/>
    </source>
</evidence>
<evidence type="ECO:0000259" key="1">
    <source>
        <dbReference type="Pfam" id="PF01520"/>
    </source>
</evidence>
<name>A0A5K1ISV9_9ACTN</name>
<accession>A0A5K1ISV9</accession>
<proteinExistence type="predicted"/>
<dbReference type="Proteomes" id="UP000405524">
    <property type="component" value="Unassembled WGS sequence"/>
</dbReference>
<dbReference type="Gene3D" id="3.40.630.40">
    <property type="entry name" value="Zn-dependent exopeptidases"/>
    <property type="match status" value="1"/>
</dbReference>
<dbReference type="GO" id="GO:0009253">
    <property type="term" value="P:peptidoglycan catabolic process"/>
    <property type="evidence" value="ECO:0007669"/>
    <property type="project" value="InterPro"/>
</dbReference>
<sequence length="310" mass="32232">MAKVFAIAGHGAGDPGACANGFSEAAQVRKLAARMQALGGSEVIVGDMNRNWYKDNGIGRGHCPKGVPVIELHMDSAGAGAKGGHVIIKEGFNPDAIDNALAAFIGGFFPGRSKTIVGRSDLANPNRAARAGVNYRLVECGFISDAGDAAKFDSQIDELARGILAAFGIGASAPAPAPAPAPQPAPKPQGLAVDGYWGEATTRRIQEVLGCPFKDGKISRQNPQHKHRLKACTGGWEFSAPWGEQPGSQTIGAIQRACGVPADGFIGPDTINAMIRHFKPTSGAKVEDGKLDAGSPTVKAMQRALNEGRF</sequence>
<protein>
    <submittedName>
        <fullName evidence="2">N-acetylmuramoyl-L-alanine amidase</fullName>
    </submittedName>
</protein>
<dbReference type="RefSeq" id="WP_226803216.1">
    <property type="nucleotide sequence ID" value="NZ_CABWIC010000007.1"/>
</dbReference>